<name>B5Y611_COPPD</name>
<feature type="transmembrane region" description="Helical" evidence="7">
    <location>
        <begin position="21"/>
        <end position="40"/>
    </location>
</feature>
<feature type="transmembrane region" description="Helical" evidence="7">
    <location>
        <begin position="201"/>
        <end position="217"/>
    </location>
</feature>
<feature type="transmembrane region" description="Helical" evidence="7">
    <location>
        <begin position="291"/>
        <end position="313"/>
    </location>
</feature>
<feature type="transmembrane region" description="Helical" evidence="7">
    <location>
        <begin position="96"/>
        <end position="113"/>
    </location>
</feature>
<reference evidence="9 10" key="2">
    <citation type="journal article" date="2014" name="Genome Announc.">
        <title>Complete Genome Sequence of Coprothermobacter proteolyticus DSM 5265.</title>
        <authorList>
            <person name="Alexiev A."/>
            <person name="Coil D.A."/>
            <person name="Badger J.H."/>
            <person name="Enticknap J."/>
            <person name="Ward N."/>
            <person name="Robb F.T."/>
            <person name="Eisen J.A."/>
        </authorList>
    </citation>
    <scope>NUCLEOTIDE SEQUENCE [LARGE SCALE GENOMIC DNA]</scope>
    <source>
        <strain evidence="10">ATCC 35245 / DSM 5265 / OCM 4 / BT</strain>
    </source>
</reference>
<evidence type="ECO:0000256" key="6">
    <source>
        <dbReference type="ARBA" id="ARBA00023136"/>
    </source>
</evidence>
<dbReference type="Proteomes" id="UP000001732">
    <property type="component" value="Chromosome"/>
</dbReference>
<evidence type="ECO:0000256" key="2">
    <source>
        <dbReference type="ARBA" id="ARBA00007400"/>
    </source>
</evidence>
<proteinExistence type="inferred from homology"/>
<reference evidence="10" key="1">
    <citation type="submission" date="2008-08" db="EMBL/GenBank/DDBJ databases">
        <title>The complete genome sequence of Coprothermobacter proteolyticus strain ATCC 5245 / DSM 5265 / BT.</title>
        <authorList>
            <person name="Dodson R.J."/>
            <person name="Durkin A.S."/>
            <person name="Wu M."/>
            <person name="Eisen J."/>
            <person name="Sutton G."/>
        </authorList>
    </citation>
    <scope>NUCLEOTIDE SEQUENCE [LARGE SCALE GENOMIC DNA]</scope>
    <source>
        <strain evidence="10">ATCC 35245 / DSM 5265 / OCM 4 / BT</strain>
    </source>
</reference>
<feature type="transmembrane region" description="Helical" evidence="7">
    <location>
        <begin position="172"/>
        <end position="195"/>
    </location>
</feature>
<sequence length="351" mass="41083">MLQLNRFGPMKRLREFDVLKGLSITAVILIHVTSHGVGTFDPTSTSYFVYLILNRLSQFAVPTFIFASCVLLSYIHGDDFRTITAGGLKAFYSKRFVRIIPPYLIWTLVYLVVKHIESNGTVRVTWGNYLNLLLRGDGYYHLYFVVVILQVYILLPFIMYVVSHLKVRFRQILLISIGVQVACYYLYEFYIIHYFPRGTRLMIWYLAVILVGVWIGENYEEYCKRERHVTIFLPAALVSGVLYTYFYHLSNIGQPVSSGIVNLWWYIYVSSTPLLLLYISKKVNIRFFERAGQLSFGIFLMHPLFLFIMNRIYATVNVILYDIFVFFIIYSLSYIITKWLEATPWGKYIVG</sequence>
<dbReference type="PANTHER" id="PTHR40074:SF2">
    <property type="entry name" value="O-ACETYLTRANSFERASE WECH"/>
    <property type="match status" value="1"/>
</dbReference>
<feature type="transmembrane region" description="Helical" evidence="7">
    <location>
        <begin position="140"/>
        <end position="160"/>
    </location>
</feature>
<feature type="transmembrane region" description="Helical" evidence="7">
    <location>
        <begin position="229"/>
        <end position="248"/>
    </location>
</feature>
<feature type="transmembrane region" description="Helical" evidence="7">
    <location>
        <begin position="52"/>
        <end position="75"/>
    </location>
</feature>
<gene>
    <name evidence="9" type="ordered locus">COPRO5265_1389</name>
</gene>
<comment type="similarity">
    <text evidence="2">Belongs to the acyltransferase 3 family.</text>
</comment>
<evidence type="ECO:0000256" key="3">
    <source>
        <dbReference type="ARBA" id="ARBA00022475"/>
    </source>
</evidence>
<dbReference type="PANTHER" id="PTHR40074">
    <property type="entry name" value="O-ACETYLTRANSFERASE WECH"/>
    <property type="match status" value="1"/>
</dbReference>
<dbReference type="EMBL" id="CP001145">
    <property type="protein sequence ID" value="ACI17603.1"/>
    <property type="molecule type" value="Genomic_DNA"/>
</dbReference>
<keyword evidence="6 7" id="KW-0472">Membrane</keyword>
<dbReference type="GO" id="GO:0016413">
    <property type="term" value="F:O-acetyltransferase activity"/>
    <property type="evidence" value="ECO:0007669"/>
    <property type="project" value="TreeGrafter"/>
</dbReference>
<evidence type="ECO:0000256" key="7">
    <source>
        <dbReference type="SAM" id="Phobius"/>
    </source>
</evidence>
<evidence type="ECO:0000313" key="9">
    <source>
        <dbReference type="EMBL" id="ACI17603.1"/>
    </source>
</evidence>
<evidence type="ECO:0000259" key="8">
    <source>
        <dbReference type="Pfam" id="PF01757"/>
    </source>
</evidence>
<feature type="transmembrane region" description="Helical" evidence="7">
    <location>
        <begin position="319"/>
        <end position="337"/>
    </location>
</feature>
<dbReference type="eggNOG" id="COG1835">
    <property type="taxonomic scope" value="Bacteria"/>
</dbReference>
<dbReference type="InterPro" id="IPR002656">
    <property type="entry name" value="Acyl_transf_3_dom"/>
</dbReference>
<organism evidence="9 10">
    <name type="scientific">Coprothermobacter proteolyticus (strain ATCC 35245 / DSM 5265 / OCM 4 / BT)</name>
    <dbReference type="NCBI Taxonomy" id="309798"/>
    <lineage>
        <taxon>Bacteria</taxon>
        <taxon>Pseudomonadati</taxon>
        <taxon>Coprothermobacterota</taxon>
        <taxon>Coprothermobacteria</taxon>
        <taxon>Coprothermobacterales</taxon>
        <taxon>Coprothermobacteraceae</taxon>
        <taxon>Coprothermobacter</taxon>
    </lineage>
</organism>
<dbReference type="Pfam" id="PF01757">
    <property type="entry name" value="Acyl_transf_3"/>
    <property type="match status" value="1"/>
</dbReference>
<keyword evidence="4 7" id="KW-0812">Transmembrane</keyword>
<dbReference type="KEGG" id="cpo:COPRO5265_1389"/>
<accession>B5Y611</accession>
<evidence type="ECO:0000313" key="10">
    <source>
        <dbReference type="Proteomes" id="UP000001732"/>
    </source>
</evidence>
<dbReference type="GO" id="GO:0009246">
    <property type="term" value="P:enterobacterial common antigen biosynthetic process"/>
    <property type="evidence" value="ECO:0007669"/>
    <property type="project" value="TreeGrafter"/>
</dbReference>
<protein>
    <submittedName>
        <fullName evidence="9">Conserved membrane protein, putative</fullName>
    </submittedName>
</protein>
<evidence type="ECO:0000256" key="5">
    <source>
        <dbReference type="ARBA" id="ARBA00022989"/>
    </source>
</evidence>
<keyword evidence="5 7" id="KW-1133">Transmembrane helix</keyword>
<keyword evidence="3" id="KW-1003">Cell membrane</keyword>
<feature type="transmembrane region" description="Helical" evidence="7">
    <location>
        <begin position="260"/>
        <end position="279"/>
    </location>
</feature>
<dbReference type="STRING" id="309798.COPRO5265_1389"/>
<comment type="subcellular location">
    <subcellularLocation>
        <location evidence="1">Cell membrane</location>
        <topology evidence="1">Multi-pass membrane protein</topology>
    </subcellularLocation>
</comment>
<dbReference type="GO" id="GO:0005886">
    <property type="term" value="C:plasma membrane"/>
    <property type="evidence" value="ECO:0007669"/>
    <property type="project" value="UniProtKB-SubCell"/>
</dbReference>
<evidence type="ECO:0000256" key="1">
    <source>
        <dbReference type="ARBA" id="ARBA00004651"/>
    </source>
</evidence>
<dbReference type="AlphaFoldDB" id="B5Y611"/>
<keyword evidence="10" id="KW-1185">Reference proteome</keyword>
<evidence type="ECO:0000256" key="4">
    <source>
        <dbReference type="ARBA" id="ARBA00022692"/>
    </source>
</evidence>
<feature type="domain" description="Acyltransferase 3" evidence="8">
    <location>
        <begin position="15"/>
        <end position="337"/>
    </location>
</feature>